<comment type="function">
    <text evidence="11">Part of the Sec protein translocase complex. Interacts with the SecYEG preprotein conducting channel. Has a central role in coupling the hydrolysis of ATP to the transfer of proteins into and across the cell membrane, serving both as a receptor for the preprotein-SecB complex and as an ATP-driven molecular motor driving the stepwise translocation of polypeptide chains across the membrane.</text>
</comment>
<dbReference type="Gene3D" id="3.40.50.300">
    <property type="entry name" value="P-loop containing nucleotide triphosphate hydrolases"/>
    <property type="match status" value="3"/>
</dbReference>
<dbReference type="GO" id="GO:0031522">
    <property type="term" value="C:cell envelope Sec protein transport complex"/>
    <property type="evidence" value="ECO:0007669"/>
    <property type="project" value="TreeGrafter"/>
</dbReference>
<sequence length="806" mass="89106">MIPRLARRALSFGTRRKLTQYETTADRILAQESDCRRLSSGGLLDRVAELRRRVQAGSAIDGIKQEAFALAREAAWRALSEHPVPVQIIGALALHDGHLAEMKTGEGKTLTAALVCALNALTGRGVHVATPNDYLAERDAAWMRPFYDLLGLSTGVITQEMDDDSRREAYRCDITYGIASEFGFDYLRDNLKFSAAETVQRGHAFALVDEADATLIDEASMPLALFGPLGDHSGFYHAIDAEVASLQPSHYEIDHRRRVALTEAGYSEIELRLQQQRLLKASTTLHDIASISLLHHVMQSLRAHVMLARDRDYVVENGSVTIVDRLTGRPMPGRRYDEGLHQALEAKEGCAIGEETRTLASITFQTYFQRYAKLSGMTGTAKADTEEYRDIYGLDVISIPTHRPMIRVDETVLHSTAAGKFQAILRELEDAAARGQPVLIGVPSIERSEALAAMLEANGWRQQNAPAQNPGSSRTFSVLNAKHHAREAQIIAEAGAPGAVTIATAMAGRGTDIRLGGEHADALTRARVIAAGGLLVIGTTHHDHGRMDEQLRGRAGRQGDPGRSVIHASLQDEFLRTAAINAPPTLLTEQAATIAPSVATLLIEAAQKRHEMRSFDRRLGLLRFDTIIQRQRDNVFDLRQSIRDGSDTLMLVKRLRHETVDDLINRFATPTAPWDIAGLDHAIRSVLTLAIDIRPPSSDPKADAKVLTQLITAAADRWIDGKIASMGETMFIDILRRLMMALIDHLWSEQSERLDHLKRRIGDRGLPPHKVVAEFQLEAFALFERMIVDFRRDVTAYSMRVGILPS</sequence>
<evidence type="ECO:0000256" key="5">
    <source>
        <dbReference type="ARBA" id="ARBA00022741"/>
    </source>
</evidence>
<dbReference type="EC" id="7.4.2.8" evidence="11"/>
<dbReference type="SUPFAM" id="SSF52540">
    <property type="entry name" value="P-loop containing nucleoside triphosphate hydrolases"/>
    <property type="match status" value="2"/>
</dbReference>
<dbReference type="GO" id="GO:0005886">
    <property type="term" value="C:plasma membrane"/>
    <property type="evidence" value="ECO:0007669"/>
    <property type="project" value="UniProtKB-SubCell"/>
</dbReference>
<keyword evidence="10 11" id="KW-0472">Membrane</keyword>
<dbReference type="SMART" id="SM00958">
    <property type="entry name" value="SecA_PP_bind"/>
    <property type="match status" value="1"/>
</dbReference>
<dbReference type="Pfam" id="PF21090">
    <property type="entry name" value="P-loop_SecA"/>
    <property type="match status" value="2"/>
</dbReference>
<dbReference type="InterPro" id="IPR027417">
    <property type="entry name" value="P-loop_NTPase"/>
</dbReference>
<dbReference type="InterPro" id="IPR044722">
    <property type="entry name" value="SecA_SF2_C"/>
</dbReference>
<evidence type="ECO:0000313" key="15">
    <source>
        <dbReference type="Proteomes" id="UP000189940"/>
    </source>
</evidence>
<name>A0A1V4HUG1_NITVU</name>
<dbReference type="GO" id="GO:0005829">
    <property type="term" value="C:cytosol"/>
    <property type="evidence" value="ECO:0007669"/>
    <property type="project" value="TreeGrafter"/>
</dbReference>
<keyword evidence="11" id="KW-0963">Cytoplasm</keyword>
<evidence type="ECO:0000256" key="1">
    <source>
        <dbReference type="ARBA" id="ARBA00004170"/>
    </source>
</evidence>
<dbReference type="Pfam" id="PF01043">
    <property type="entry name" value="SecA_PP_bind"/>
    <property type="match status" value="1"/>
</dbReference>
<dbReference type="Pfam" id="PF07517">
    <property type="entry name" value="SecA_DEAD"/>
    <property type="match status" value="1"/>
</dbReference>
<evidence type="ECO:0000256" key="8">
    <source>
        <dbReference type="ARBA" id="ARBA00022967"/>
    </source>
</evidence>
<keyword evidence="15" id="KW-1185">Reference proteome</keyword>
<dbReference type="GO" id="GO:0017038">
    <property type="term" value="P:protein import"/>
    <property type="evidence" value="ECO:0007669"/>
    <property type="project" value="InterPro"/>
</dbReference>
<keyword evidence="8 11" id="KW-1278">Translocase</keyword>
<dbReference type="SMART" id="SM00957">
    <property type="entry name" value="SecA_DEAD"/>
    <property type="match status" value="1"/>
</dbReference>
<evidence type="ECO:0000313" key="14">
    <source>
        <dbReference type="EMBL" id="OPH81631.1"/>
    </source>
</evidence>
<feature type="binding site" evidence="11">
    <location>
        <position position="87"/>
    </location>
    <ligand>
        <name>ATP</name>
        <dbReference type="ChEBI" id="CHEBI:30616"/>
    </ligand>
</feature>
<dbReference type="InterPro" id="IPR036266">
    <property type="entry name" value="SecA_Wing/Scaffold_sf"/>
</dbReference>
<evidence type="ECO:0000259" key="13">
    <source>
        <dbReference type="PROSITE" id="PS51196"/>
    </source>
</evidence>
<dbReference type="PROSITE" id="PS51192">
    <property type="entry name" value="HELICASE_ATP_BIND_1"/>
    <property type="match status" value="1"/>
</dbReference>
<comment type="caution">
    <text evidence="14">The sequence shown here is derived from an EMBL/GenBank/DDBJ whole genome shotgun (WGS) entry which is preliminary data.</text>
</comment>
<dbReference type="CDD" id="cd17928">
    <property type="entry name" value="DEXDc_SecA"/>
    <property type="match status" value="1"/>
</dbReference>
<evidence type="ECO:0000256" key="6">
    <source>
        <dbReference type="ARBA" id="ARBA00022840"/>
    </source>
</evidence>
<dbReference type="Gene3D" id="3.90.1440.10">
    <property type="entry name" value="SecA, preprotein cross-linking domain"/>
    <property type="match status" value="1"/>
</dbReference>
<dbReference type="GO" id="GO:0006605">
    <property type="term" value="P:protein targeting"/>
    <property type="evidence" value="ECO:0007669"/>
    <property type="project" value="UniProtKB-UniRule"/>
</dbReference>
<dbReference type="GO" id="GO:0065002">
    <property type="term" value="P:intracellular protein transmembrane transport"/>
    <property type="evidence" value="ECO:0007669"/>
    <property type="project" value="UniProtKB-UniRule"/>
</dbReference>
<comment type="subunit">
    <text evidence="11">Monomer and homodimer. Part of the essential Sec protein translocation apparatus which comprises SecA, SecYEG and auxiliary proteins SecDF-YajC and YidC.</text>
</comment>
<dbReference type="InterPro" id="IPR014018">
    <property type="entry name" value="SecA_motor_DEAD"/>
</dbReference>
<feature type="domain" description="SecA family profile" evidence="13">
    <location>
        <begin position="3"/>
        <end position="599"/>
    </location>
</feature>
<evidence type="ECO:0000256" key="7">
    <source>
        <dbReference type="ARBA" id="ARBA00022927"/>
    </source>
</evidence>
<dbReference type="InterPro" id="IPR011130">
    <property type="entry name" value="SecA_preprotein_X-link_dom"/>
</dbReference>
<dbReference type="Gene3D" id="1.10.3060.10">
    <property type="entry name" value="Helical scaffold and wing domains of SecA"/>
    <property type="match status" value="1"/>
</dbReference>
<evidence type="ECO:0000256" key="11">
    <source>
        <dbReference type="HAMAP-Rule" id="MF_01382"/>
    </source>
</evidence>
<dbReference type="SUPFAM" id="SSF81767">
    <property type="entry name" value="Pre-protein crosslinking domain of SecA"/>
    <property type="match status" value="1"/>
</dbReference>
<dbReference type="STRING" id="29421.B2M20_16605"/>
<keyword evidence="4 11" id="KW-1003">Cell membrane</keyword>
<dbReference type="AlphaFoldDB" id="A0A1V4HUG1"/>
<dbReference type="RefSeq" id="WP_079448151.1">
    <property type="nucleotide sequence ID" value="NZ_MWPQ01000056.1"/>
</dbReference>
<dbReference type="EMBL" id="MWPQ01000056">
    <property type="protein sequence ID" value="OPH81631.1"/>
    <property type="molecule type" value="Genomic_DNA"/>
</dbReference>
<evidence type="ECO:0000256" key="3">
    <source>
        <dbReference type="ARBA" id="ARBA00022448"/>
    </source>
</evidence>
<dbReference type="InterPro" id="IPR000185">
    <property type="entry name" value="SecA"/>
</dbReference>
<dbReference type="HAMAP" id="MF_01382">
    <property type="entry name" value="SecA"/>
    <property type="match status" value="1"/>
</dbReference>
<dbReference type="PROSITE" id="PS51196">
    <property type="entry name" value="SECA_MOTOR_DEAD"/>
    <property type="match status" value="1"/>
</dbReference>
<evidence type="ECO:0000256" key="4">
    <source>
        <dbReference type="ARBA" id="ARBA00022475"/>
    </source>
</evidence>
<evidence type="ECO:0000256" key="10">
    <source>
        <dbReference type="ARBA" id="ARBA00023136"/>
    </source>
</evidence>
<keyword evidence="6 11" id="KW-0067">ATP-binding</keyword>
<gene>
    <name evidence="11" type="primary">secA</name>
    <name evidence="14" type="ORF">B2M20_16605</name>
</gene>
<comment type="similarity">
    <text evidence="2 11">Belongs to the SecA family.</text>
</comment>
<dbReference type="GO" id="GO:0043952">
    <property type="term" value="P:protein transport by the Sec complex"/>
    <property type="evidence" value="ECO:0007669"/>
    <property type="project" value="TreeGrafter"/>
</dbReference>
<comment type="subcellular location">
    <subcellularLocation>
        <location evidence="11">Cell membrane</location>
        <topology evidence="11">Peripheral membrane protein</topology>
        <orientation evidence="11">Cytoplasmic side</orientation>
    </subcellularLocation>
    <subcellularLocation>
        <location evidence="11">Cytoplasm</location>
    </subcellularLocation>
    <subcellularLocation>
        <location evidence="1">Membrane</location>
        <topology evidence="1">Peripheral membrane protein</topology>
    </subcellularLocation>
    <text evidence="11">Distribution is 50-50.</text>
</comment>
<feature type="binding site" evidence="11">
    <location>
        <position position="512"/>
    </location>
    <ligand>
        <name>ATP</name>
        <dbReference type="ChEBI" id="CHEBI:30616"/>
    </ligand>
</feature>
<evidence type="ECO:0000256" key="9">
    <source>
        <dbReference type="ARBA" id="ARBA00023010"/>
    </source>
</evidence>
<comment type="catalytic activity">
    <reaction evidence="11">
        <text>ATP + H2O + cellular proteinSide 1 = ADP + phosphate + cellular proteinSide 2.</text>
        <dbReference type="EC" id="7.4.2.8"/>
    </reaction>
</comment>
<dbReference type="CDD" id="cd18803">
    <property type="entry name" value="SF2_C_secA"/>
    <property type="match status" value="1"/>
</dbReference>
<reference evidence="14 15" key="1">
    <citation type="submission" date="2017-02" db="EMBL/GenBank/DDBJ databases">
        <title>Genome sequence of the nitrite-oxidizing bacterium Nitrobacter vulgaris strain Ab1.</title>
        <authorList>
            <person name="Mellbye B.L."/>
            <person name="Davis E.W."/>
            <person name="Spieck E."/>
            <person name="Chang J.H."/>
            <person name="Bottomley P.J."/>
            <person name="Sayavedra-Soto L.A."/>
        </authorList>
    </citation>
    <scope>NUCLEOTIDE SEQUENCE [LARGE SCALE GENOMIC DNA]</scope>
    <source>
        <strain evidence="14 15">Ab1</strain>
    </source>
</reference>
<feature type="binding site" evidence="11">
    <location>
        <begin position="105"/>
        <end position="109"/>
    </location>
    <ligand>
        <name>ATP</name>
        <dbReference type="ChEBI" id="CHEBI:30616"/>
    </ligand>
</feature>
<dbReference type="PANTHER" id="PTHR30612">
    <property type="entry name" value="SECA INNER MEMBRANE COMPONENT OF SEC PROTEIN SECRETION SYSTEM"/>
    <property type="match status" value="1"/>
</dbReference>
<keyword evidence="7 11" id="KW-0653">Protein transport</keyword>
<dbReference type="InterPro" id="IPR014001">
    <property type="entry name" value="Helicase_ATP-bd"/>
</dbReference>
<dbReference type="GO" id="GO:0005524">
    <property type="term" value="F:ATP binding"/>
    <property type="evidence" value="ECO:0007669"/>
    <property type="project" value="UniProtKB-UniRule"/>
</dbReference>
<keyword evidence="5 11" id="KW-0547">Nucleotide-binding</keyword>
<proteinExistence type="inferred from homology"/>
<organism evidence="14 15">
    <name type="scientific">Nitrobacter vulgaris</name>
    <dbReference type="NCBI Taxonomy" id="29421"/>
    <lineage>
        <taxon>Bacteria</taxon>
        <taxon>Pseudomonadati</taxon>
        <taxon>Pseudomonadota</taxon>
        <taxon>Alphaproteobacteria</taxon>
        <taxon>Hyphomicrobiales</taxon>
        <taxon>Nitrobacteraceae</taxon>
        <taxon>Nitrobacter</taxon>
    </lineage>
</organism>
<evidence type="ECO:0000256" key="2">
    <source>
        <dbReference type="ARBA" id="ARBA00007650"/>
    </source>
</evidence>
<dbReference type="OrthoDB" id="9805579at2"/>
<dbReference type="InterPro" id="IPR036670">
    <property type="entry name" value="SecA_X-link_sf"/>
</dbReference>
<keyword evidence="3 11" id="KW-0813">Transport</keyword>
<feature type="domain" description="Helicase ATP-binding" evidence="12">
    <location>
        <begin position="89"/>
        <end position="262"/>
    </location>
</feature>
<dbReference type="PRINTS" id="PR00906">
    <property type="entry name" value="SECA"/>
</dbReference>
<dbReference type="SUPFAM" id="SSF81886">
    <property type="entry name" value="Helical scaffold and wing domains of SecA"/>
    <property type="match status" value="1"/>
</dbReference>
<dbReference type="PANTHER" id="PTHR30612:SF0">
    <property type="entry name" value="CHLOROPLAST PROTEIN-TRANSPORTING ATPASE"/>
    <property type="match status" value="1"/>
</dbReference>
<dbReference type="Pfam" id="PF07516">
    <property type="entry name" value="SecA_SW"/>
    <property type="match status" value="1"/>
</dbReference>
<dbReference type="FunFam" id="3.40.50.300:FF:000429">
    <property type="entry name" value="Preprotein translocase subunit SecA"/>
    <property type="match status" value="1"/>
</dbReference>
<dbReference type="Proteomes" id="UP000189940">
    <property type="component" value="Unassembled WGS sequence"/>
</dbReference>
<dbReference type="InterPro" id="IPR011116">
    <property type="entry name" value="SecA_Wing/Scaffold"/>
</dbReference>
<evidence type="ECO:0000259" key="12">
    <source>
        <dbReference type="PROSITE" id="PS51192"/>
    </source>
</evidence>
<keyword evidence="9 11" id="KW-0811">Translocation</keyword>
<accession>A0A1V4HUG1</accession>
<dbReference type="GO" id="GO:0008564">
    <property type="term" value="F:protein-exporting ATPase activity"/>
    <property type="evidence" value="ECO:0007669"/>
    <property type="project" value="UniProtKB-EC"/>
</dbReference>
<dbReference type="InterPro" id="IPR011115">
    <property type="entry name" value="SecA_DEAD"/>
</dbReference>
<protein>
    <recommendedName>
        <fullName evidence="11">Protein translocase subunit SecA</fullName>
        <ecNumber evidence="11">7.4.2.8</ecNumber>
    </recommendedName>
</protein>
<dbReference type="NCBIfam" id="NF009538">
    <property type="entry name" value="PRK12904.1"/>
    <property type="match status" value="1"/>
</dbReference>